<dbReference type="GO" id="GO:0052621">
    <property type="term" value="F:diguanylate cyclase activity"/>
    <property type="evidence" value="ECO:0007669"/>
    <property type="project" value="UniProtKB-EC"/>
</dbReference>
<evidence type="ECO:0000313" key="4">
    <source>
        <dbReference type="Proteomes" id="UP000292120"/>
    </source>
</evidence>
<name>A0A4V2JFR2_9BURK</name>
<dbReference type="GO" id="GO:1902201">
    <property type="term" value="P:negative regulation of bacterial-type flagellum-dependent cell motility"/>
    <property type="evidence" value="ECO:0007669"/>
    <property type="project" value="TreeGrafter"/>
</dbReference>
<dbReference type="FunFam" id="3.30.70.270:FF:000001">
    <property type="entry name" value="Diguanylate cyclase domain protein"/>
    <property type="match status" value="1"/>
</dbReference>
<dbReference type="OrthoDB" id="9813903at2"/>
<accession>A0A4V2JFR2</accession>
<dbReference type="SMART" id="SM00267">
    <property type="entry name" value="GGDEF"/>
    <property type="match status" value="1"/>
</dbReference>
<evidence type="ECO:0000259" key="2">
    <source>
        <dbReference type="PROSITE" id="PS50887"/>
    </source>
</evidence>
<evidence type="ECO:0000256" key="1">
    <source>
        <dbReference type="ARBA" id="ARBA00012528"/>
    </source>
</evidence>
<dbReference type="PANTHER" id="PTHR45138:SF24">
    <property type="entry name" value="DIGUANYLATE CYCLASE DGCC-RELATED"/>
    <property type="match status" value="1"/>
</dbReference>
<dbReference type="PANTHER" id="PTHR45138">
    <property type="entry name" value="REGULATORY COMPONENTS OF SENSORY TRANSDUCTION SYSTEM"/>
    <property type="match status" value="1"/>
</dbReference>
<dbReference type="InterPro" id="IPR050469">
    <property type="entry name" value="Diguanylate_Cyclase"/>
</dbReference>
<dbReference type="CDD" id="cd01949">
    <property type="entry name" value="GGDEF"/>
    <property type="match status" value="1"/>
</dbReference>
<sequence length="276" mass="29268">MLEPPIASHLNTEDAAGTARGPEVVVDVSSLRLELALNLLTQAGWQPPPGFQPHSFDGLQAVIDGLCDISSRDALTGLANRRQFEVAISREIDRVARAGEPALLLVLDIDHFKKVNDTHGHAAGDLVIQSVAAALQDCVRPMDTVARVGGEEFAIILPNCPPAFGQTVAERIRNKVASQPVALVGGAALAVTVSVGGAFAPQWVRSSPTLWMDRADQQLYRAKAEGRNRTCLELPPLTVVSPEEKGMLFGALGGYDLEEDGTPASGMAEVLPKTSP</sequence>
<dbReference type="Gene3D" id="3.30.70.270">
    <property type="match status" value="1"/>
</dbReference>
<keyword evidence="4" id="KW-1185">Reference proteome</keyword>
<comment type="caution">
    <text evidence="3">The sequence shown here is derived from an EMBL/GenBank/DDBJ whole genome shotgun (WGS) entry which is preliminary data.</text>
</comment>
<dbReference type="GO" id="GO:0043709">
    <property type="term" value="P:cell adhesion involved in single-species biofilm formation"/>
    <property type="evidence" value="ECO:0007669"/>
    <property type="project" value="TreeGrafter"/>
</dbReference>
<dbReference type="PROSITE" id="PS50887">
    <property type="entry name" value="GGDEF"/>
    <property type="match status" value="1"/>
</dbReference>
<dbReference type="AlphaFoldDB" id="A0A4V2JFR2"/>
<dbReference type="InterPro" id="IPR043128">
    <property type="entry name" value="Rev_trsase/Diguanyl_cyclase"/>
</dbReference>
<gene>
    <name evidence="3" type="ORF">EYS42_08880</name>
</gene>
<feature type="domain" description="GGDEF" evidence="2">
    <location>
        <begin position="100"/>
        <end position="235"/>
    </location>
</feature>
<dbReference type="EC" id="2.7.7.65" evidence="1"/>
<dbReference type="EMBL" id="SIXI01000003">
    <property type="protein sequence ID" value="TBO31538.1"/>
    <property type="molecule type" value="Genomic_DNA"/>
</dbReference>
<evidence type="ECO:0000313" key="3">
    <source>
        <dbReference type="EMBL" id="TBO31538.1"/>
    </source>
</evidence>
<dbReference type="InterPro" id="IPR029787">
    <property type="entry name" value="Nucleotide_cyclase"/>
</dbReference>
<dbReference type="NCBIfam" id="TIGR00254">
    <property type="entry name" value="GGDEF"/>
    <property type="match status" value="1"/>
</dbReference>
<dbReference type="Proteomes" id="UP000292120">
    <property type="component" value="Unassembled WGS sequence"/>
</dbReference>
<protein>
    <recommendedName>
        <fullName evidence="1">diguanylate cyclase</fullName>
        <ecNumber evidence="1">2.7.7.65</ecNumber>
    </recommendedName>
</protein>
<dbReference type="InterPro" id="IPR000160">
    <property type="entry name" value="GGDEF_dom"/>
</dbReference>
<dbReference type="Pfam" id="PF00990">
    <property type="entry name" value="GGDEF"/>
    <property type="match status" value="1"/>
</dbReference>
<dbReference type="GO" id="GO:0005886">
    <property type="term" value="C:plasma membrane"/>
    <property type="evidence" value="ECO:0007669"/>
    <property type="project" value="TreeGrafter"/>
</dbReference>
<proteinExistence type="predicted"/>
<reference evidence="3 4" key="1">
    <citation type="submission" date="2019-02" db="EMBL/GenBank/DDBJ databases">
        <title>Aquabacterium sp. strain KMB7.</title>
        <authorList>
            <person name="Chen W.-M."/>
        </authorList>
    </citation>
    <scope>NUCLEOTIDE SEQUENCE [LARGE SCALE GENOMIC DNA]</scope>
    <source>
        <strain evidence="3 4">KMB7</strain>
    </source>
</reference>
<dbReference type="SUPFAM" id="SSF55073">
    <property type="entry name" value="Nucleotide cyclase"/>
    <property type="match status" value="1"/>
</dbReference>
<organism evidence="3 4">
    <name type="scientific">Aquabacterium lacunae</name>
    <dbReference type="NCBI Taxonomy" id="2528630"/>
    <lineage>
        <taxon>Bacteria</taxon>
        <taxon>Pseudomonadati</taxon>
        <taxon>Pseudomonadota</taxon>
        <taxon>Betaproteobacteria</taxon>
        <taxon>Burkholderiales</taxon>
        <taxon>Aquabacterium</taxon>
    </lineage>
</organism>